<dbReference type="EMBL" id="CAAJVP010000001">
    <property type="protein sequence ID" value="VHX91526.1"/>
    <property type="molecule type" value="Genomic_DNA"/>
</dbReference>
<reference evidence="9 12" key="2">
    <citation type="submission" date="2017-02" db="EMBL/GenBank/DDBJ databases">
        <authorList>
            <consortium name="Pathogen Informatics"/>
        </authorList>
    </citation>
    <scope>NUCLEOTIDE SEQUENCE [LARGE SCALE GENOMIC DNA]</scope>
    <source>
        <strain evidence="10">Clo34</strain>
        <strain evidence="14">clo34</strain>
        <strain evidence="13">tl291</strain>
        <strain evidence="11">Tl291</strain>
        <strain evidence="9 12">VRECD0157</strain>
    </source>
</reference>
<accession>A0A031WF03</accession>
<proteinExistence type="predicted"/>
<dbReference type="GO" id="GO:0003700">
    <property type="term" value="F:DNA-binding transcription factor activity"/>
    <property type="evidence" value="ECO:0007669"/>
    <property type="project" value="InterPro"/>
</dbReference>
<dbReference type="EMBL" id="FUPS01000010">
    <property type="protein sequence ID" value="SJS76442.1"/>
    <property type="molecule type" value="Genomic_DNA"/>
</dbReference>
<keyword evidence="3" id="KW-0804">Transcription</keyword>
<dbReference type="Proteomes" id="UP000411588">
    <property type="component" value="Unassembled WGS sequence"/>
</dbReference>
<dbReference type="EMBL" id="LK933540">
    <property type="protein sequence ID" value="CDT82404.1"/>
    <property type="molecule type" value="Genomic_DNA"/>
</dbReference>
<keyword evidence="1" id="KW-0805">Transcription regulation</keyword>
<dbReference type="RefSeq" id="WP_003436478.1">
    <property type="nucleotide sequence ID" value="NZ_AP031492.1"/>
</dbReference>
<reference evidence="7" key="1">
    <citation type="submission" date="2014-07" db="EMBL/GenBank/DDBJ databases">
        <authorList>
            <person name="Monot Marc"/>
        </authorList>
    </citation>
    <scope>NUCLEOTIDE SEQUENCE</scope>
    <source>
        <strain evidence="7">7032989</strain>
        <strain evidence="5">7032994</strain>
    </source>
</reference>
<dbReference type="Pfam" id="PF00392">
    <property type="entry name" value="GntR"/>
    <property type="match status" value="1"/>
</dbReference>
<name>A0A031WF03_CLODI</name>
<evidence type="ECO:0000313" key="11">
    <source>
        <dbReference type="EMBL" id="VHX91526.1"/>
    </source>
</evidence>
<dbReference type="InterPro" id="IPR036390">
    <property type="entry name" value="WH_DNA-bd_sf"/>
</dbReference>
<dbReference type="PANTHER" id="PTHR38445">
    <property type="entry name" value="HTH-TYPE TRANSCRIPTIONAL REPRESSOR YTRA"/>
    <property type="match status" value="1"/>
</dbReference>
<dbReference type="Gene3D" id="1.10.10.10">
    <property type="entry name" value="Winged helix-like DNA-binding domain superfamily/Winged helix DNA-binding domain"/>
    <property type="match status" value="1"/>
</dbReference>
<dbReference type="PANTHER" id="PTHR38445:SF6">
    <property type="entry name" value="GNTR-FAMILY TRANSCRIPTIONAL REGULATOR"/>
    <property type="match status" value="1"/>
</dbReference>
<gene>
    <name evidence="9" type="primary">yvoA_5</name>
    <name evidence="11" type="synonym">yvoA_1</name>
    <name evidence="7" type="ORF">BN1095_950018</name>
    <name evidence="6" type="ORF">BN1096_610043</name>
    <name evidence="5" type="ORF">BN1097_600039</name>
    <name evidence="8" type="ORF">KRM00_001269</name>
    <name evidence="11" type="ORF">SAMEA1402366_00011</name>
    <name evidence="10" type="ORF">SAMEA1402399_02427</name>
    <name evidence="9" type="ORF">SAMEA3375112_02838</name>
</gene>
<dbReference type="OMA" id="VHFGFTQ"/>
<dbReference type="CDD" id="cd07377">
    <property type="entry name" value="WHTH_GntR"/>
    <property type="match status" value="1"/>
</dbReference>
<dbReference type="KEGG" id="pdf:CD630DERM_16060"/>
<evidence type="ECO:0000256" key="2">
    <source>
        <dbReference type="ARBA" id="ARBA00023125"/>
    </source>
</evidence>
<evidence type="ECO:0000313" key="14">
    <source>
        <dbReference type="Proteomes" id="UP000411588"/>
    </source>
</evidence>
<reference evidence="8" key="4">
    <citation type="submission" date="2021-06" db="EMBL/GenBank/DDBJ databases">
        <authorList>
            <consortium name="NCBI Pathogen Detection Project"/>
        </authorList>
    </citation>
    <scope>NUCLEOTIDE SEQUENCE</scope>
    <source>
        <strain evidence="8">HN1000</strain>
    </source>
</reference>
<dbReference type="AlphaFoldDB" id="A0A031WF03"/>
<evidence type="ECO:0000313" key="6">
    <source>
        <dbReference type="EMBL" id="CDS87159.1"/>
    </source>
</evidence>
<evidence type="ECO:0000313" key="13">
    <source>
        <dbReference type="Proteomes" id="UP000372533"/>
    </source>
</evidence>
<dbReference type="InterPro" id="IPR000524">
    <property type="entry name" value="Tscrpt_reg_HTH_GntR"/>
</dbReference>
<dbReference type="Proteomes" id="UP000878956">
    <property type="component" value="Unassembled WGS sequence"/>
</dbReference>
<keyword evidence="2" id="KW-0238">DNA-binding</keyword>
<dbReference type="PROSITE" id="PS50949">
    <property type="entry name" value="HTH_GNTR"/>
    <property type="match status" value="1"/>
</dbReference>
<dbReference type="EMBL" id="CAADAN010000008">
    <property type="protein sequence ID" value="VFD33133.1"/>
    <property type="molecule type" value="Genomic_DNA"/>
</dbReference>
<organism evidence="7">
    <name type="scientific">Clostridioides difficile</name>
    <name type="common">Peptoclostridium difficile</name>
    <dbReference type="NCBI Taxonomy" id="1496"/>
    <lineage>
        <taxon>Bacteria</taxon>
        <taxon>Bacillati</taxon>
        <taxon>Bacillota</taxon>
        <taxon>Clostridia</taxon>
        <taxon>Peptostreptococcales</taxon>
        <taxon>Peptostreptococcaceae</taxon>
        <taxon>Clostridioides</taxon>
    </lineage>
</organism>
<dbReference type="EMBL" id="LK932515">
    <property type="protein sequence ID" value="CDS87159.1"/>
    <property type="molecule type" value="Genomic_DNA"/>
</dbReference>
<evidence type="ECO:0000313" key="10">
    <source>
        <dbReference type="EMBL" id="VFD33133.1"/>
    </source>
</evidence>
<dbReference type="SMART" id="SM00345">
    <property type="entry name" value="HTH_GNTR"/>
    <property type="match status" value="1"/>
</dbReference>
<sequence>MNFELDNTTPIYLQIVKYIKRQIVTGELKPGETIPSRREMALNLKVNLNTVQRAYKEMGDMNIINTFKNYQSSVTVDENILKNLKLELINESLSVFIEDMKAINVSKEEVLKIIEDKY</sequence>
<dbReference type="PATRIC" id="fig|1496.1373.peg.1987"/>
<dbReference type="Proteomes" id="UP000372533">
    <property type="component" value="Unassembled WGS sequence"/>
</dbReference>
<dbReference type="EMBL" id="LK932399">
    <property type="protein sequence ID" value="CDS86832.1"/>
    <property type="molecule type" value="Genomic_DNA"/>
</dbReference>
<dbReference type="GeneID" id="66354016"/>
<evidence type="ECO:0000256" key="1">
    <source>
        <dbReference type="ARBA" id="ARBA00023015"/>
    </source>
</evidence>
<protein>
    <submittedName>
        <fullName evidence="8">GntR family transcriptional regulator</fullName>
    </submittedName>
    <submittedName>
        <fullName evidence="9">HTH-type transcriptional repressor yvoA</fullName>
    </submittedName>
    <submittedName>
        <fullName evidence="7">Transcriptional regulator, GntR family</fullName>
    </submittedName>
</protein>
<evidence type="ECO:0000313" key="8">
    <source>
        <dbReference type="EMBL" id="HBH1541800.1"/>
    </source>
</evidence>
<feature type="domain" description="HTH gntR-type" evidence="4">
    <location>
        <begin position="9"/>
        <end position="79"/>
    </location>
</feature>
<reference evidence="8" key="3">
    <citation type="journal article" date="2018" name="Genome Biol.">
        <title>SKESA: strategic k-mer extension for scrupulous assemblies.</title>
        <authorList>
            <person name="Souvorov A."/>
            <person name="Agarwala R."/>
            <person name="Lipman D.J."/>
        </authorList>
    </citation>
    <scope>NUCLEOTIDE SEQUENCE</scope>
    <source>
        <strain evidence="8">HN1000</strain>
    </source>
</reference>
<dbReference type="Proteomes" id="UP000189137">
    <property type="component" value="Unassembled WGS sequence"/>
</dbReference>
<dbReference type="EMBL" id="DAEPXK010000009">
    <property type="protein sequence ID" value="HBH1541800.1"/>
    <property type="molecule type" value="Genomic_DNA"/>
</dbReference>
<dbReference type="InterPro" id="IPR036388">
    <property type="entry name" value="WH-like_DNA-bd_sf"/>
</dbReference>
<evidence type="ECO:0000313" key="12">
    <source>
        <dbReference type="Proteomes" id="UP000189137"/>
    </source>
</evidence>
<evidence type="ECO:0000259" key="4">
    <source>
        <dbReference type="PROSITE" id="PS50949"/>
    </source>
</evidence>
<evidence type="ECO:0000313" key="9">
    <source>
        <dbReference type="EMBL" id="SJS76442.1"/>
    </source>
</evidence>
<dbReference type="SUPFAM" id="SSF46785">
    <property type="entry name" value="Winged helix' DNA-binding domain"/>
    <property type="match status" value="1"/>
</dbReference>
<evidence type="ECO:0000313" key="7">
    <source>
        <dbReference type="EMBL" id="CDT82404.1"/>
    </source>
</evidence>
<dbReference type="GO" id="GO:0003677">
    <property type="term" value="F:DNA binding"/>
    <property type="evidence" value="ECO:0007669"/>
    <property type="project" value="UniProtKB-KW"/>
</dbReference>
<evidence type="ECO:0000256" key="3">
    <source>
        <dbReference type="ARBA" id="ARBA00023163"/>
    </source>
</evidence>
<evidence type="ECO:0000313" key="5">
    <source>
        <dbReference type="EMBL" id="CDS86832.1"/>
    </source>
</evidence>